<dbReference type="InterPro" id="IPR006566">
    <property type="entry name" value="FBD"/>
</dbReference>
<dbReference type="OrthoDB" id="1430255at2759"/>
<dbReference type="EnsemblPlants" id="AES73460">
    <property type="protein sequence ID" value="AES73460"/>
    <property type="gene ID" value="MTR_3g105060"/>
</dbReference>
<evidence type="ECO:0000313" key="2">
    <source>
        <dbReference type="EMBL" id="AES73460.1"/>
    </source>
</evidence>
<dbReference type="CDD" id="cd22160">
    <property type="entry name" value="F-box_AtFBL13-like"/>
    <property type="match status" value="1"/>
</dbReference>
<dbReference type="Pfam" id="PF00646">
    <property type="entry name" value="F-box"/>
    <property type="match status" value="1"/>
</dbReference>
<dbReference type="OMA" id="IFNSHAY"/>
<dbReference type="STRING" id="3880.G7J8F3"/>
<dbReference type="InterPro" id="IPR036047">
    <property type="entry name" value="F-box-like_dom_sf"/>
</dbReference>
<reference evidence="3" key="3">
    <citation type="submission" date="2015-04" db="UniProtKB">
        <authorList>
            <consortium name="EnsemblPlants"/>
        </authorList>
    </citation>
    <scope>IDENTIFICATION</scope>
    <source>
        <strain evidence="3">cv. Jemalong A17</strain>
    </source>
</reference>
<reference evidence="2 4" key="2">
    <citation type="journal article" date="2014" name="BMC Genomics">
        <title>An improved genome release (version Mt4.0) for the model legume Medicago truncatula.</title>
        <authorList>
            <person name="Tang H."/>
            <person name="Krishnakumar V."/>
            <person name="Bidwell S."/>
            <person name="Rosen B."/>
            <person name="Chan A."/>
            <person name="Zhou S."/>
            <person name="Gentzbittel L."/>
            <person name="Childs K.L."/>
            <person name="Yandell M."/>
            <person name="Gundlach H."/>
            <person name="Mayer K.F."/>
            <person name="Schwartz D.C."/>
            <person name="Town C.D."/>
        </authorList>
    </citation>
    <scope>GENOME REANNOTATION</scope>
    <source>
        <strain evidence="3 4">cv. Jemalong A17</strain>
    </source>
</reference>
<evidence type="ECO:0000313" key="4">
    <source>
        <dbReference type="Proteomes" id="UP000002051"/>
    </source>
</evidence>
<sequence>MTSFSCWRSIPTVDRISDMPDSILSHILSFLPTKLAVTTTILSKRWKPVWRSVFTLDFDDKTFPDFNSFRRFVDLAMFRLRDKKTDIYSFTFKLSHSSRFDQRQFDRILKFVMERGVKNLKFNMTDKQRSINLPPRILSCKTLQILTLGNLLIKKFDKVDFPLVKTLHLDRVFFTPPQCFVKFIYGFPILEDLNTKSFLLSSPELFDDPAVKLNALLNLAKVRICYGMDDMMTLFCKAKILHLEQMCGWNLKRLPMFHNLTHMELDQMYIVILAILPHFPNLQHFIIQCARRGKGFWKYPPTVPDCLSSQLKTCCVRSYIGTEYEFKFVKYIMQHSNVLETMTIQSTCLENDRMKLKLSSCTRGSTTCKLLFD</sequence>
<accession>G7J8F3</accession>
<dbReference type="Pfam" id="PF08387">
    <property type="entry name" value="FBD"/>
    <property type="match status" value="1"/>
</dbReference>
<evidence type="ECO:0000259" key="1">
    <source>
        <dbReference type="PROSITE" id="PS50181"/>
    </source>
</evidence>
<proteinExistence type="predicted"/>
<dbReference type="HOGENOM" id="CLU_010721_1_0_1"/>
<organism evidence="2 4">
    <name type="scientific">Medicago truncatula</name>
    <name type="common">Barrel medic</name>
    <name type="synonym">Medicago tribuloides</name>
    <dbReference type="NCBI Taxonomy" id="3880"/>
    <lineage>
        <taxon>Eukaryota</taxon>
        <taxon>Viridiplantae</taxon>
        <taxon>Streptophyta</taxon>
        <taxon>Embryophyta</taxon>
        <taxon>Tracheophyta</taxon>
        <taxon>Spermatophyta</taxon>
        <taxon>Magnoliopsida</taxon>
        <taxon>eudicotyledons</taxon>
        <taxon>Gunneridae</taxon>
        <taxon>Pentapetalae</taxon>
        <taxon>rosids</taxon>
        <taxon>fabids</taxon>
        <taxon>Fabales</taxon>
        <taxon>Fabaceae</taxon>
        <taxon>Papilionoideae</taxon>
        <taxon>50 kb inversion clade</taxon>
        <taxon>NPAAA clade</taxon>
        <taxon>Hologalegina</taxon>
        <taxon>IRL clade</taxon>
        <taxon>Trifolieae</taxon>
        <taxon>Medicago</taxon>
    </lineage>
</organism>
<dbReference type="InterPro" id="IPR050232">
    <property type="entry name" value="FBL13/AtMIF1-like"/>
</dbReference>
<gene>
    <name evidence="3" type="primary">11432426</name>
    <name evidence="2" type="ordered locus">MTR_3g105060</name>
</gene>
<dbReference type="PANTHER" id="PTHR31900">
    <property type="entry name" value="F-BOX/RNI SUPERFAMILY PROTEIN-RELATED"/>
    <property type="match status" value="1"/>
</dbReference>
<dbReference type="PANTHER" id="PTHR31900:SF34">
    <property type="entry name" value="EMB|CAB62440.1-RELATED"/>
    <property type="match status" value="1"/>
</dbReference>
<dbReference type="PROSITE" id="PS50181">
    <property type="entry name" value="FBOX"/>
    <property type="match status" value="1"/>
</dbReference>
<dbReference type="Proteomes" id="UP000002051">
    <property type="component" value="Chromosome 3"/>
</dbReference>
<dbReference type="SUPFAM" id="SSF81383">
    <property type="entry name" value="F-box domain"/>
    <property type="match status" value="1"/>
</dbReference>
<feature type="domain" description="F-box" evidence="1">
    <location>
        <begin position="13"/>
        <end position="66"/>
    </location>
</feature>
<dbReference type="SMART" id="SM00579">
    <property type="entry name" value="FBD"/>
    <property type="match status" value="1"/>
</dbReference>
<evidence type="ECO:0000313" key="3">
    <source>
        <dbReference type="EnsemblPlants" id="AES73460"/>
    </source>
</evidence>
<dbReference type="InterPro" id="IPR053781">
    <property type="entry name" value="F-box_AtFBL13-like"/>
</dbReference>
<dbReference type="InterPro" id="IPR001810">
    <property type="entry name" value="F-box_dom"/>
</dbReference>
<name>G7J8F3_MEDTR</name>
<dbReference type="SUPFAM" id="SSF52058">
    <property type="entry name" value="L domain-like"/>
    <property type="match status" value="1"/>
</dbReference>
<reference evidence="2 4" key="1">
    <citation type="journal article" date="2011" name="Nature">
        <title>The Medicago genome provides insight into the evolution of rhizobial symbioses.</title>
        <authorList>
            <person name="Young N.D."/>
            <person name="Debelle F."/>
            <person name="Oldroyd G.E."/>
            <person name="Geurts R."/>
            <person name="Cannon S.B."/>
            <person name="Udvardi M.K."/>
            <person name="Benedito V.A."/>
            <person name="Mayer K.F."/>
            <person name="Gouzy J."/>
            <person name="Schoof H."/>
            <person name="Van de Peer Y."/>
            <person name="Proost S."/>
            <person name="Cook D.R."/>
            <person name="Meyers B.C."/>
            <person name="Spannagl M."/>
            <person name="Cheung F."/>
            <person name="De Mita S."/>
            <person name="Krishnakumar V."/>
            <person name="Gundlach H."/>
            <person name="Zhou S."/>
            <person name="Mudge J."/>
            <person name="Bharti A.K."/>
            <person name="Murray J.D."/>
            <person name="Naoumkina M.A."/>
            <person name="Rosen B."/>
            <person name="Silverstein K.A."/>
            <person name="Tang H."/>
            <person name="Rombauts S."/>
            <person name="Zhao P.X."/>
            <person name="Zhou P."/>
            <person name="Barbe V."/>
            <person name="Bardou P."/>
            <person name="Bechner M."/>
            <person name="Bellec A."/>
            <person name="Berger A."/>
            <person name="Berges H."/>
            <person name="Bidwell S."/>
            <person name="Bisseling T."/>
            <person name="Choisne N."/>
            <person name="Couloux A."/>
            <person name="Denny R."/>
            <person name="Deshpande S."/>
            <person name="Dai X."/>
            <person name="Doyle J.J."/>
            <person name="Dudez A.M."/>
            <person name="Farmer A.D."/>
            <person name="Fouteau S."/>
            <person name="Franken C."/>
            <person name="Gibelin C."/>
            <person name="Gish J."/>
            <person name="Goldstein S."/>
            <person name="Gonzalez A.J."/>
            <person name="Green P.J."/>
            <person name="Hallab A."/>
            <person name="Hartog M."/>
            <person name="Hua A."/>
            <person name="Humphray S.J."/>
            <person name="Jeong D.H."/>
            <person name="Jing Y."/>
            <person name="Jocker A."/>
            <person name="Kenton S.M."/>
            <person name="Kim D.J."/>
            <person name="Klee K."/>
            <person name="Lai H."/>
            <person name="Lang C."/>
            <person name="Lin S."/>
            <person name="Macmil S.L."/>
            <person name="Magdelenat G."/>
            <person name="Matthews L."/>
            <person name="McCorrison J."/>
            <person name="Monaghan E.L."/>
            <person name="Mun J.H."/>
            <person name="Najar F.Z."/>
            <person name="Nicholson C."/>
            <person name="Noirot C."/>
            <person name="O'Bleness M."/>
            <person name="Paule C.R."/>
            <person name="Poulain J."/>
            <person name="Prion F."/>
            <person name="Qin B."/>
            <person name="Qu C."/>
            <person name="Retzel E.F."/>
            <person name="Riddle C."/>
            <person name="Sallet E."/>
            <person name="Samain S."/>
            <person name="Samson N."/>
            <person name="Sanders I."/>
            <person name="Saurat O."/>
            <person name="Scarpelli C."/>
            <person name="Schiex T."/>
            <person name="Segurens B."/>
            <person name="Severin A.J."/>
            <person name="Sherrier D.J."/>
            <person name="Shi R."/>
            <person name="Sims S."/>
            <person name="Singer S.R."/>
            <person name="Sinharoy S."/>
            <person name="Sterck L."/>
            <person name="Viollet A."/>
            <person name="Wang B.B."/>
            <person name="Wang K."/>
            <person name="Wang M."/>
            <person name="Wang X."/>
            <person name="Warfsmann J."/>
            <person name="Weissenbach J."/>
            <person name="White D.D."/>
            <person name="White J.D."/>
            <person name="Wiley G.B."/>
            <person name="Wincker P."/>
            <person name="Xing Y."/>
            <person name="Yang L."/>
            <person name="Yao Z."/>
            <person name="Ying F."/>
            <person name="Zhai J."/>
            <person name="Zhou L."/>
            <person name="Zuber A."/>
            <person name="Denarie J."/>
            <person name="Dixon R.A."/>
            <person name="May G.D."/>
            <person name="Schwartz D.C."/>
            <person name="Rogers J."/>
            <person name="Quetier F."/>
            <person name="Town C.D."/>
            <person name="Roe B.A."/>
        </authorList>
    </citation>
    <scope>NUCLEOTIDE SEQUENCE [LARGE SCALE GENOMIC DNA]</scope>
    <source>
        <strain evidence="2">A17</strain>
        <strain evidence="3 4">cv. Jemalong A17</strain>
    </source>
</reference>
<dbReference type="eggNOG" id="ENOG502RYTW">
    <property type="taxonomic scope" value="Eukaryota"/>
</dbReference>
<keyword evidence="4" id="KW-1185">Reference proteome</keyword>
<protein>
    <submittedName>
        <fullName evidence="2">Cyclin-like F-box protein</fullName>
    </submittedName>
</protein>
<dbReference type="EMBL" id="CM001219">
    <property type="protein sequence ID" value="AES73460.1"/>
    <property type="molecule type" value="Genomic_DNA"/>
</dbReference>
<dbReference type="KEGG" id="mtr:11432426"/>
<dbReference type="AlphaFoldDB" id="G7J8F3"/>
<dbReference type="PaxDb" id="3880-AES73460"/>